<dbReference type="EMBL" id="JACNJH010000171">
    <property type="protein sequence ID" value="MBC8362145.1"/>
    <property type="molecule type" value="Genomic_DNA"/>
</dbReference>
<proteinExistence type="predicted"/>
<gene>
    <name evidence="1" type="ORF">H8E23_12190</name>
</gene>
<accession>A0A8J6NNG6</accession>
<dbReference type="Proteomes" id="UP000603434">
    <property type="component" value="Unassembled WGS sequence"/>
</dbReference>
<evidence type="ECO:0008006" key="3">
    <source>
        <dbReference type="Google" id="ProtNLM"/>
    </source>
</evidence>
<dbReference type="AlphaFoldDB" id="A0A8J6NNG6"/>
<evidence type="ECO:0000313" key="1">
    <source>
        <dbReference type="EMBL" id="MBC8362145.1"/>
    </source>
</evidence>
<comment type="caution">
    <text evidence="1">The sequence shown here is derived from an EMBL/GenBank/DDBJ whole genome shotgun (WGS) entry which is preliminary data.</text>
</comment>
<organism evidence="1 2">
    <name type="scientific">Candidatus Desulfatibia profunda</name>
    <dbReference type="NCBI Taxonomy" id="2841695"/>
    <lineage>
        <taxon>Bacteria</taxon>
        <taxon>Pseudomonadati</taxon>
        <taxon>Thermodesulfobacteriota</taxon>
        <taxon>Desulfobacteria</taxon>
        <taxon>Desulfobacterales</taxon>
        <taxon>Desulfobacterales incertae sedis</taxon>
        <taxon>Candidatus Desulfatibia</taxon>
    </lineage>
</organism>
<evidence type="ECO:0000313" key="2">
    <source>
        <dbReference type="Proteomes" id="UP000603434"/>
    </source>
</evidence>
<reference evidence="1 2" key="1">
    <citation type="submission" date="2020-08" db="EMBL/GenBank/DDBJ databases">
        <title>Bridging the membrane lipid divide: bacteria of the FCB group superphylum have the potential to synthesize archaeal ether lipids.</title>
        <authorList>
            <person name="Villanueva L."/>
            <person name="Von Meijenfeldt F.A.B."/>
            <person name="Westbye A.B."/>
            <person name="Yadav S."/>
            <person name="Hopmans E.C."/>
            <person name="Dutilh B.E."/>
            <person name="Sinninghe Damste J.S."/>
        </authorList>
    </citation>
    <scope>NUCLEOTIDE SEQUENCE [LARGE SCALE GENOMIC DNA]</scope>
    <source>
        <strain evidence="1">NIOZ-UU30</strain>
    </source>
</reference>
<protein>
    <recommendedName>
        <fullName evidence="3">TIGR04076 family protein</fullName>
    </recommendedName>
</protein>
<sequence>MAEEIIKQYAERVGYTESETESFHKGGHRIRQVKRLSQAASKYSILAEIVSAKHCNSGHKVGQTFILDVDGNFITKLCPKRMCVYLISQLSIPVALINERLSEELDPNNFHFMRYVRCPDAGVECYGYGEVMLKVQVVPRGK</sequence>
<name>A0A8J6NNG6_9BACT</name>